<feature type="compositionally biased region" description="Low complexity" evidence="1">
    <location>
        <begin position="437"/>
        <end position="455"/>
    </location>
</feature>
<reference evidence="2" key="2">
    <citation type="journal article" date="2023" name="Proc. Natl. Acad. Sci. U.S.A.">
        <title>A global phylogenomic analysis of the shiitake genus Lentinula.</title>
        <authorList>
            <person name="Sierra-Patev S."/>
            <person name="Min B."/>
            <person name="Naranjo-Ortiz M."/>
            <person name="Looney B."/>
            <person name="Konkel Z."/>
            <person name="Slot J.C."/>
            <person name="Sakamoto Y."/>
            <person name="Steenwyk J.L."/>
            <person name="Rokas A."/>
            <person name="Carro J."/>
            <person name="Camarero S."/>
            <person name="Ferreira P."/>
            <person name="Molpeceres G."/>
            <person name="Ruiz-Duenas F.J."/>
            <person name="Serrano A."/>
            <person name="Henrissat B."/>
            <person name="Drula E."/>
            <person name="Hughes K.W."/>
            <person name="Mata J.L."/>
            <person name="Ishikawa N.K."/>
            <person name="Vargas-Isla R."/>
            <person name="Ushijima S."/>
            <person name="Smith C.A."/>
            <person name="Donoghue J."/>
            <person name="Ahrendt S."/>
            <person name="Andreopoulos W."/>
            <person name="He G."/>
            <person name="LaButti K."/>
            <person name="Lipzen A."/>
            <person name="Ng V."/>
            <person name="Riley R."/>
            <person name="Sandor L."/>
            <person name="Barry K."/>
            <person name="Martinez A.T."/>
            <person name="Xiao Y."/>
            <person name="Gibbons J.G."/>
            <person name="Terashima K."/>
            <person name="Grigoriev I.V."/>
            <person name="Hibbett D."/>
        </authorList>
    </citation>
    <scope>NUCLEOTIDE SEQUENCE</scope>
    <source>
        <strain evidence="2">Sp2 HRB7682 ss15</strain>
    </source>
</reference>
<feature type="compositionally biased region" description="Basic and acidic residues" evidence="1">
    <location>
        <begin position="589"/>
        <end position="608"/>
    </location>
</feature>
<feature type="compositionally biased region" description="Low complexity" evidence="1">
    <location>
        <begin position="298"/>
        <end position="312"/>
    </location>
</feature>
<protein>
    <submittedName>
        <fullName evidence="2">Uncharacterized protein</fullName>
    </submittedName>
</protein>
<proteinExistence type="predicted"/>
<reference evidence="2" key="1">
    <citation type="submission" date="2022-08" db="EMBL/GenBank/DDBJ databases">
        <authorList>
            <consortium name="DOE Joint Genome Institute"/>
            <person name="Min B."/>
            <person name="Riley R."/>
            <person name="Sierra-Patev S."/>
            <person name="Naranjo-Ortiz M."/>
            <person name="Looney B."/>
            <person name="Konkel Z."/>
            <person name="Slot J.C."/>
            <person name="Sakamoto Y."/>
            <person name="Steenwyk J.L."/>
            <person name="Rokas A."/>
            <person name="Carro J."/>
            <person name="Camarero S."/>
            <person name="Ferreira P."/>
            <person name="Molpeceres G."/>
            <person name="Ruiz-Duenas F.J."/>
            <person name="Serrano A."/>
            <person name="Henrissat B."/>
            <person name="Drula E."/>
            <person name="Hughes K.W."/>
            <person name="Mata J.L."/>
            <person name="Ishikawa N.K."/>
            <person name="Vargas-Isla R."/>
            <person name="Ushijima S."/>
            <person name="Smith C.A."/>
            <person name="Ahrendt S."/>
            <person name="Andreopoulos W."/>
            <person name="He G."/>
            <person name="Labutti K."/>
            <person name="Lipzen A."/>
            <person name="Ng V."/>
            <person name="Sandor L."/>
            <person name="Barry K."/>
            <person name="Martinez A.T."/>
            <person name="Xiao Y."/>
            <person name="Gibbons J.G."/>
            <person name="Terashima K."/>
            <person name="Hibbett D.S."/>
            <person name="Grigoriev I.V."/>
        </authorList>
    </citation>
    <scope>NUCLEOTIDE SEQUENCE</scope>
    <source>
        <strain evidence="2">Sp2 HRB7682 ss15</strain>
    </source>
</reference>
<feature type="compositionally biased region" description="Low complexity" evidence="1">
    <location>
        <begin position="487"/>
        <end position="509"/>
    </location>
</feature>
<name>A0A9W8ZT12_9AGAR</name>
<feature type="compositionally biased region" description="Low complexity" evidence="1">
    <location>
        <begin position="36"/>
        <end position="76"/>
    </location>
</feature>
<organism evidence="2 3">
    <name type="scientific">Lentinula lateritia</name>
    <dbReference type="NCBI Taxonomy" id="40482"/>
    <lineage>
        <taxon>Eukaryota</taxon>
        <taxon>Fungi</taxon>
        <taxon>Dikarya</taxon>
        <taxon>Basidiomycota</taxon>
        <taxon>Agaricomycotina</taxon>
        <taxon>Agaricomycetes</taxon>
        <taxon>Agaricomycetidae</taxon>
        <taxon>Agaricales</taxon>
        <taxon>Marasmiineae</taxon>
        <taxon>Omphalotaceae</taxon>
        <taxon>Lentinula</taxon>
    </lineage>
</organism>
<evidence type="ECO:0000256" key="1">
    <source>
        <dbReference type="SAM" id="MobiDB-lite"/>
    </source>
</evidence>
<feature type="compositionally biased region" description="Basic residues" evidence="1">
    <location>
        <begin position="574"/>
        <end position="588"/>
    </location>
</feature>
<evidence type="ECO:0000313" key="2">
    <source>
        <dbReference type="EMBL" id="KAJ4465387.1"/>
    </source>
</evidence>
<dbReference type="AlphaFoldDB" id="A0A9W8ZT12"/>
<dbReference type="Proteomes" id="UP001150238">
    <property type="component" value="Unassembled WGS sequence"/>
</dbReference>
<accession>A0A9W8ZT12</accession>
<feature type="region of interest" description="Disordered" evidence="1">
    <location>
        <begin position="574"/>
        <end position="608"/>
    </location>
</feature>
<feature type="region of interest" description="Disordered" evidence="1">
    <location>
        <begin position="35"/>
        <end position="82"/>
    </location>
</feature>
<gene>
    <name evidence="2" type="ORF">C8J55DRAFT_566317</name>
</gene>
<evidence type="ECO:0000313" key="3">
    <source>
        <dbReference type="Proteomes" id="UP001150238"/>
    </source>
</evidence>
<feature type="region of interest" description="Disordered" evidence="1">
    <location>
        <begin position="99"/>
        <end position="122"/>
    </location>
</feature>
<feature type="compositionally biased region" description="Pro residues" evidence="1">
    <location>
        <begin position="477"/>
        <end position="486"/>
    </location>
</feature>
<dbReference type="EMBL" id="JANVFS010000051">
    <property type="protein sequence ID" value="KAJ4465387.1"/>
    <property type="molecule type" value="Genomic_DNA"/>
</dbReference>
<feature type="compositionally biased region" description="Acidic residues" evidence="1">
    <location>
        <begin position="389"/>
        <end position="399"/>
    </location>
</feature>
<feature type="region of interest" description="Disordered" evidence="1">
    <location>
        <begin position="377"/>
        <end position="416"/>
    </location>
</feature>
<feature type="region of interest" description="Disordered" evidence="1">
    <location>
        <begin position="430"/>
        <end position="516"/>
    </location>
</feature>
<feature type="region of interest" description="Disordered" evidence="1">
    <location>
        <begin position="157"/>
        <end position="177"/>
    </location>
</feature>
<sequence>MTGICGFVNQQEISILVSSHVPLAGACVPQEIGPKASMSASTSSALSVPQEASSSSQTSHSSNSSSTTNKPSPLKTAPSHTSCEQPHWTVYRYYVNSNSGTLNKDHDKDDDTDAPPEDSSRLCADNRDQCLGEVITSWIDEADVPCDRLRAVSTNSEHRGGTRLMHGLGGSSTTTTEKRCEVQVGKHERRFMHGGVKVSASIEWPAVKSLAATSPVRLSIATSVDGSGESNVDERDRSPDARVVTVWESCLICSAETKKNELSEGAYLFSFAKYLELLIYSPLLCKLSPRLREHTDPSSTPSSSTTSTRSVSSNLPLQRFNIIRHFSASSSDNNKGGSSGVSSIDGIRREYTVTFKIDPVKDIFELRVPRLQISNRGQRGLPRLPSTDDAYDLFDDDNSGEPAEYPTPKLKISGLPQSYTPTVITATSDYFDESKNPSSVSSDPITPSASSSIAPLCQTPPQPHSSPDDISRTASPSPAPSNPRPPLNHASSSLSSQLSTTPTASSASSMHSADAEDLNSDPMQLLSNLRQTFHRIEQTLYTQLAKTPASSLNKVRRAFLSAAKGAERRLTAWQKKHLGEKKGKKKNKVKDGEHSDELNPSEKLRAAEPEWWNPTCHVAPGGNIII</sequence>
<comment type="caution">
    <text evidence="2">The sequence shown here is derived from an EMBL/GenBank/DDBJ whole genome shotgun (WGS) entry which is preliminary data.</text>
</comment>
<feature type="region of interest" description="Disordered" evidence="1">
    <location>
        <begin position="292"/>
        <end position="312"/>
    </location>
</feature>